<name>A0A1M7LHC4_9BACT</name>
<protein>
    <submittedName>
        <fullName evidence="7">SusD family protein</fullName>
    </submittedName>
</protein>
<comment type="similarity">
    <text evidence="2">Belongs to the SusD family.</text>
</comment>
<evidence type="ECO:0000256" key="1">
    <source>
        <dbReference type="ARBA" id="ARBA00004442"/>
    </source>
</evidence>
<evidence type="ECO:0000259" key="6">
    <source>
        <dbReference type="Pfam" id="PF07980"/>
    </source>
</evidence>
<dbReference type="OrthoDB" id="5694214at2"/>
<dbReference type="Proteomes" id="UP000184513">
    <property type="component" value="Unassembled WGS sequence"/>
</dbReference>
<dbReference type="InterPro" id="IPR012944">
    <property type="entry name" value="SusD_RagB_dom"/>
</dbReference>
<proteinExistence type="inferred from homology"/>
<dbReference type="Pfam" id="PF07980">
    <property type="entry name" value="SusD_RagB"/>
    <property type="match status" value="1"/>
</dbReference>
<reference evidence="7 8" key="1">
    <citation type="submission" date="2016-11" db="EMBL/GenBank/DDBJ databases">
        <authorList>
            <person name="Jaros S."/>
            <person name="Januszkiewicz K."/>
            <person name="Wedrychowicz H."/>
        </authorList>
    </citation>
    <scope>NUCLEOTIDE SEQUENCE [LARGE SCALE GENOMIC DNA]</scope>
    <source>
        <strain evidence="7 8">CGMCC 1.6102</strain>
    </source>
</reference>
<evidence type="ECO:0000256" key="4">
    <source>
        <dbReference type="ARBA" id="ARBA00023136"/>
    </source>
</evidence>
<evidence type="ECO:0000256" key="2">
    <source>
        <dbReference type="ARBA" id="ARBA00006275"/>
    </source>
</evidence>
<dbReference type="AlphaFoldDB" id="A0A1M7LHC4"/>
<comment type="subcellular location">
    <subcellularLocation>
        <location evidence="1">Cell outer membrane</location>
    </subcellularLocation>
</comment>
<dbReference type="RefSeq" id="WP_073093700.1">
    <property type="nucleotide sequence ID" value="NZ_FRCY01000003.1"/>
</dbReference>
<keyword evidence="8" id="KW-1185">Reference proteome</keyword>
<organism evidence="7 8">
    <name type="scientific">Cyclobacterium lianum</name>
    <dbReference type="NCBI Taxonomy" id="388280"/>
    <lineage>
        <taxon>Bacteria</taxon>
        <taxon>Pseudomonadati</taxon>
        <taxon>Bacteroidota</taxon>
        <taxon>Cytophagia</taxon>
        <taxon>Cytophagales</taxon>
        <taxon>Cyclobacteriaceae</taxon>
        <taxon>Cyclobacterium</taxon>
    </lineage>
</organism>
<dbReference type="Gene3D" id="1.25.40.390">
    <property type="match status" value="1"/>
</dbReference>
<sequence length="563" mass="63729">MENTIKLIVLTIAVLAGSCTDLQEQILDESLSGGGQESDLVRGVVAPAYGMLPEFYRHTRYFAVQEIPTDEAILPYRGGRDWGDNGIYIELHQHTWGPVHSNIQQCWDYLTVMVSRTVTAINILTPLAESDSEARVFLAEVRGLRAFYNMIVLDLWGITFWKDDAGELSEILRGNEAVEYIRTEFEAVIPDLKTDVGPGRLTRGGVYGLLARLHLNAAVWRDPYAASFDFSDADMNKVIEYSNMVINDGQYSLSAEYFANFNNDNHDNPELVFAVDQRPDLNGHNRMSYFSMSDNFYGNPLFPRGNGTDGPGITSDWYQSWVDAYGPTDPADADARFYWERMIIPADSAISAEDFEVNRGIYRGLQYGLQNTGRRLPFIQTADGRYKIGPLRDWRRAEENAYVDFVEDINFTAEGSDYNTGFRVEKYQWSKSSDDGRNKGEADLVILRLADCYMMRAEAKLRMGDTGGALSDVNLVRASRTARPAVIPPPLTSMDLDILFRERGFEFYWEHQRRTDMIRFGKYEGTWTEKTDSDVQKRVFPIPQSAIDGASAAEGYLVQNPGY</sequence>
<dbReference type="GO" id="GO:0009279">
    <property type="term" value="C:cell outer membrane"/>
    <property type="evidence" value="ECO:0007669"/>
    <property type="project" value="UniProtKB-SubCell"/>
</dbReference>
<dbReference type="InterPro" id="IPR011990">
    <property type="entry name" value="TPR-like_helical_dom_sf"/>
</dbReference>
<dbReference type="EMBL" id="FRCY01000003">
    <property type="protein sequence ID" value="SHM76864.1"/>
    <property type="molecule type" value="Genomic_DNA"/>
</dbReference>
<dbReference type="STRING" id="388280.SAMN04488057_103262"/>
<gene>
    <name evidence="7" type="ORF">SAMN04488057_103262</name>
</gene>
<keyword evidence="5" id="KW-0998">Cell outer membrane</keyword>
<evidence type="ECO:0000313" key="7">
    <source>
        <dbReference type="EMBL" id="SHM76864.1"/>
    </source>
</evidence>
<evidence type="ECO:0000256" key="5">
    <source>
        <dbReference type="ARBA" id="ARBA00023237"/>
    </source>
</evidence>
<evidence type="ECO:0000256" key="3">
    <source>
        <dbReference type="ARBA" id="ARBA00022729"/>
    </source>
</evidence>
<feature type="domain" description="RagB/SusD" evidence="6">
    <location>
        <begin position="270"/>
        <end position="563"/>
    </location>
</feature>
<keyword evidence="4" id="KW-0472">Membrane</keyword>
<accession>A0A1M7LHC4</accession>
<dbReference type="PROSITE" id="PS51257">
    <property type="entry name" value="PROKAR_LIPOPROTEIN"/>
    <property type="match status" value="1"/>
</dbReference>
<keyword evidence="3" id="KW-0732">Signal</keyword>
<dbReference type="SUPFAM" id="SSF48452">
    <property type="entry name" value="TPR-like"/>
    <property type="match status" value="1"/>
</dbReference>
<evidence type="ECO:0000313" key="8">
    <source>
        <dbReference type="Proteomes" id="UP000184513"/>
    </source>
</evidence>